<dbReference type="KEGG" id="ifl:C1H71_09730"/>
<proteinExistence type="predicted"/>
<dbReference type="EMBL" id="CP025781">
    <property type="protein sequence ID" value="QBC43798.1"/>
    <property type="molecule type" value="Genomic_DNA"/>
</dbReference>
<protein>
    <submittedName>
        <fullName evidence="1">Uncharacterized protein</fullName>
    </submittedName>
</protein>
<accession>A0A7G3G9G4</accession>
<reference evidence="1 2" key="1">
    <citation type="submission" date="2018-01" db="EMBL/GenBank/DDBJ databases">
        <title>Genome sequence of Iodobacter sp. strain PCH194 isolated from Indian Trans-Himalaya.</title>
        <authorList>
            <person name="Kumar V."/>
            <person name="Thakur V."/>
            <person name="Kumar S."/>
            <person name="Singh D."/>
        </authorList>
    </citation>
    <scope>NUCLEOTIDE SEQUENCE [LARGE SCALE GENOMIC DNA]</scope>
    <source>
        <strain evidence="1 2">PCH194</strain>
    </source>
</reference>
<evidence type="ECO:0000313" key="1">
    <source>
        <dbReference type="EMBL" id="QBC43798.1"/>
    </source>
</evidence>
<keyword evidence="2" id="KW-1185">Reference proteome</keyword>
<dbReference type="Proteomes" id="UP000515917">
    <property type="component" value="Chromosome"/>
</dbReference>
<dbReference type="AlphaFoldDB" id="A0A7G3G9G4"/>
<name>A0A7G3G9G4_9NEIS</name>
<gene>
    <name evidence="1" type="ORF">C1H71_09730</name>
</gene>
<sequence length="67" mass="7276">MKGAEITTEITTEITGVNNWGQSKVKSAGFSTIKTGPRKLQSFLWFFAPANRLPHLFLGACSAQSGF</sequence>
<organism evidence="1 2">
    <name type="scientific">Iodobacter fluviatilis</name>
    <dbReference type="NCBI Taxonomy" id="537"/>
    <lineage>
        <taxon>Bacteria</taxon>
        <taxon>Pseudomonadati</taxon>
        <taxon>Pseudomonadota</taxon>
        <taxon>Betaproteobacteria</taxon>
        <taxon>Neisseriales</taxon>
        <taxon>Chitinibacteraceae</taxon>
        <taxon>Iodobacter</taxon>
    </lineage>
</organism>
<evidence type="ECO:0000313" key="2">
    <source>
        <dbReference type="Proteomes" id="UP000515917"/>
    </source>
</evidence>